<organism evidence="3 4">
    <name type="scientific">Mycobacterium lentiflavum</name>
    <dbReference type="NCBI Taxonomy" id="141349"/>
    <lineage>
        <taxon>Bacteria</taxon>
        <taxon>Bacillati</taxon>
        <taxon>Actinomycetota</taxon>
        <taxon>Actinomycetes</taxon>
        <taxon>Mycobacteriales</taxon>
        <taxon>Mycobacteriaceae</taxon>
        <taxon>Mycobacterium</taxon>
        <taxon>Mycobacterium simiae complex</taxon>
    </lineage>
</organism>
<name>A0A0E4H2N7_MYCLN</name>
<proteinExistence type="predicted"/>
<feature type="transmembrane region" description="Helical" evidence="2">
    <location>
        <begin position="96"/>
        <end position="114"/>
    </location>
</feature>
<feature type="transmembrane region" description="Helical" evidence="2">
    <location>
        <begin position="157"/>
        <end position="176"/>
    </location>
</feature>
<dbReference type="Pfam" id="PF17198">
    <property type="entry name" value="AveC_like"/>
    <property type="match status" value="1"/>
</dbReference>
<evidence type="ECO:0000256" key="1">
    <source>
        <dbReference type="SAM" id="MobiDB-lite"/>
    </source>
</evidence>
<evidence type="ECO:0000313" key="4">
    <source>
        <dbReference type="Proteomes" id="UP000199251"/>
    </source>
</evidence>
<dbReference type="RefSeq" id="WP_090604334.1">
    <property type="nucleotide sequence ID" value="NZ_CTEE01000001.1"/>
</dbReference>
<evidence type="ECO:0000313" key="3">
    <source>
        <dbReference type="EMBL" id="CQD17820.1"/>
    </source>
</evidence>
<dbReference type="AlphaFoldDB" id="A0A0E4H2N7"/>
<evidence type="ECO:0000256" key="2">
    <source>
        <dbReference type="SAM" id="Phobius"/>
    </source>
</evidence>
<feature type="transmembrane region" description="Helical" evidence="2">
    <location>
        <begin position="63"/>
        <end position="84"/>
    </location>
</feature>
<reference evidence="3 4" key="1">
    <citation type="submission" date="2015-03" db="EMBL/GenBank/DDBJ databases">
        <authorList>
            <person name="Urmite Genomes"/>
        </authorList>
    </citation>
    <scope>NUCLEOTIDE SEQUENCE [LARGE SCALE GENOMIC DNA]</scope>
    <source>
        <strain evidence="3 4">CSUR P1491</strain>
    </source>
</reference>
<keyword evidence="2" id="KW-0472">Membrane</keyword>
<feature type="region of interest" description="Disordered" evidence="1">
    <location>
        <begin position="335"/>
        <end position="361"/>
    </location>
</feature>
<dbReference type="STRING" id="141349.BN1232_04022"/>
<dbReference type="OrthoDB" id="9066067at2"/>
<dbReference type="InterPro" id="IPR033459">
    <property type="entry name" value="AveC-like"/>
</dbReference>
<keyword evidence="2" id="KW-1133">Transmembrane helix</keyword>
<feature type="compositionally biased region" description="Polar residues" evidence="1">
    <location>
        <begin position="347"/>
        <end position="361"/>
    </location>
</feature>
<feature type="transmembrane region" description="Helical" evidence="2">
    <location>
        <begin position="20"/>
        <end position="43"/>
    </location>
</feature>
<keyword evidence="2" id="KW-0812">Transmembrane</keyword>
<gene>
    <name evidence="3" type="ORF">BN1232_04022</name>
</gene>
<feature type="transmembrane region" description="Helical" evidence="2">
    <location>
        <begin position="188"/>
        <end position="207"/>
    </location>
</feature>
<protein>
    <submittedName>
        <fullName evidence="3">Postpolyketide modification protein</fullName>
    </submittedName>
</protein>
<feature type="transmembrane region" description="Helical" evidence="2">
    <location>
        <begin position="279"/>
        <end position="300"/>
    </location>
</feature>
<dbReference type="EMBL" id="CTEE01000001">
    <property type="protein sequence ID" value="CQD17820.1"/>
    <property type="molecule type" value="Genomic_DNA"/>
</dbReference>
<accession>A0A0E4H2N7</accession>
<dbReference type="Proteomes" id="UP000199251">
    <property type="component" value="Unassembled WGS sequence"/>
</dbReference>
<sequence>MTTLDRASSVDHQVAQRNTATLWVIHGGLWFALICYCWTAWVVSGDFKTNTLGRGQEPGWYVGLMRGWEVFALVVTVAIMWVFVIRPKLRDGRLSFDGLFVLGCGLMFFQEPWINWTSYQFLYSTTSINFGSWLDHIPGWSSPNAALIPVSMWAGTAYFWLVAIPAMAGSRLMGWLTRRKPDISKLRLIVLTYLAFCAFDLVLESFITRTNLFSYASVIPQLSLFAGTDHQFPLYETVSWAGTYVFLSSVHFFRDDHGRSLPERGIDAFRFGGGRLKTFLRFLAIVGMCQLSILLTYNIPYQLYALHSEMSSVYLKQPWRLGGVCGPNTSFECPGPGVPIPRRDSTTNRVDQSPSSAGPRR</sequence>